<feature type="compositionally biased region" description="Basic and acidic residues" evidence="1">
    <location>
        <begin position="519"/>
        <end position="530"/>
    </location>
</feature>
<evidence type="ECO:0000259" key="2">
    <source>
        <dbReference type="Pfam" id="PF14111"/>
    </source>
</evidence>
<protein>
    <recommendedName>
        <fullName evidence="6">DUF4283 domain-containing protein</fullName>
    </recommendedName>
</protein>
<reference evidence="4 5" key="1">
    <citation type="submission" date="2020-02" db="EMBL/GenBank/DDBJ databases">
        <authorList>
            <person name="Ma Q."/>
            <person name="Huang Y."/>
            <person name="Song X."/>
            <person name="Pei D."/>
        </authorList>
    </citation>
    <scope>NUCLEOTIDE SEQUENCE [LARGE SCALE GENOMIC DNA]</scope>
    <source>
        <strain evidence="4">Sxm20200214</strain>
        <tissue evidence="4">Leaf</tissue>
    </source>
</reference>
<feature type="domain" description="Zinc knuckle CX2CX4HX4C" evidence="3">
    <location>
        <begin position="172"/>
        <end position="218"/>
    </location>
</feature>
<evidence type="ECO:0000313" key="4">
    <source>
        <dbReference type="EMBL" id="KAG2275662.1"/>
    </source>
</evidence>
<comment type="caution">
    <text evidence="4">The sequence shown here is derived from an EMBL/GenBank/DDBJ whole genome shotgun (WGS) entry which is preliminary data.</text>
</comment>
<organism evidence="4 5">
    <name type="scientific">Brassica carinata</name>
    <name type="common">Ethiopian mustard</name>
    <name type="synonym">Abyssinian cabbage</name>
    <dbReference type="NCBI Taxonomy" id="52824"/>
    <lineage>
        <taxon>Eukaryota</taxon>
        <taxon>Viridiplantae</taxon>
        <taxon>Streptophyta</taxon>
        <taxon>Embryophyta</taxon>
        <taxon>Tracheophyta</taxon>
        <taxon>Spermatophyta</taxon>
        <taxon>Magnoliopsida</taxon>
        <taxon>eudicotyledons</taxon>
        <taxon>Gunneridae</taxon>
        <taxon>Pentapetalae</taxon>
        <taxon>rosids</taxon>
        <taxon>malvids</taxon>
        <taxon>Brassicales</taxon>
        <taxon>Brassicaceae</taxon>
        <taxon>Brassiceae</taxon>
        <taxon>Brassica</taxon>
    </lineage>
</organism>
<dbReference type="PANTHER" id="PTHR31286:SF162">
    <property type="entry name" value="DUF4283 DOMAIN-CONTAINING PROTEIN-RELATED"/>
    <property type="match status" value="1"/>
</dbReference>
<dbReference type="PANTHER" id="PTHR31286">
    <property type="entry name" value="GLYCINE-RICH CELL WALL STRUCTURAL PROTEIN 1.8-LIKE"/>
    <property type="match status" value="1"/>
</dbReference>
<sequence>MGSFNRFRSAHQADIKGKGILYEDDDEPIKLVDRDDSFVIKEFRLSLIGKVLNPKKQNVEKLLQTMPLQWGLSERITANDLGNGKFLLNFMSEEDLKSVLRRGPFHYNFCMFVLVRWEPIVHDDYPWIIPFWVQLIGFPLHLWTDTNLRNIGGRLGHVDTLELTEGRMLIEVDSRRPLKFSRKVEYEGDEVTIEIKYDKLFKHCTICGLLSHEKGYCPSMDVRSRLQHVERPDFFSRVQRAQNMPRQNWSRDALVNARPSQQSSLQTRELQSSRYYTSKPVRYDDKSTRGQGPRYWENDSSRGRHSDRIIRSRDDHLRRNRYSRARDNPGPYVRPNEKAWKVKPKTHEVGRGQSAVDEDAMIRGATSGEIVPYEQSPEHKSRSIVDLAEMRSGEKTSNRKLASTIVTPVRADHPMEENVTLRDRGEARALAFSPNGEPSHADDLIIGALSDMEIMEQSDGALMADGDDGEDLLGLDLMELEDRQPQLRSLQVLGRRSSSRSSRTKKLGAKRSAPLGINRKFEILRRESPSKRSTATVSHVAEGGEKPRRHRDDKEKASKHDDHLKLE</sequence>
<keyword evidence="5" id="KW-1185">Reference proteome</keyword>
<feature type="region of interest" description="Disordered" evidence="1">
    <location>
        <begin position="246"/>
        <end position="336"/>
    </location>
</feature>
<feature type="compositionally biased region" description="Basic and acidic residues" evidence="1">
    <location>
        <begin position="542"/>
        <end position="567"/>
    </location>
</feature>
<feature type="region of interest" description="Disordered" evidence="1">
    <location>
        <begin position="492"/>
        <end position="567"/>
    </location>
</feature>
<proteinExistence type="predicted"/>
<evidence type="ECO:0000313" key="5">
    <source>
        <dbReference type="Proteomes" id="UP000886595"/>
    </source>
</evidence>
<dbReference type="InterPro" id="IPR025836">
    <property type="entry name" value="Zn_knuckle_CX2CX4HX4C"/>
</dbReference>
<dbReference type="OrthoDB" id="1427152at2759"/>
<feature type="compositionally biased region" description="Basic and acidic residues" evidence="1">
    <location>
        <begin position="296"/>
        <end position="317"/>
    </location>
</feature>
<accession>A0A8X7QSU1</accession>
<dbReference type="EMBL" id="JAAMPC010000012">
    <property type="protein sequence ID" value="KAG2275662.1"/>
    <property type="molecule type" value="Genomic_DNA"/>
</dbReference>
<dbReference type="InterPro" id="IPR025558">
    <property type="entry name" value="DUF4283"/>
</dbReference>
<dbReference type="InterPro" id="IPR040256">
    <property type="entry name" value="At4g02000-like"/>
</dbReference>
<name>A0A8X7QSU1_BRACI</name>
<feature type="domain" description="DUF4283" evidence="2">
    <location>
        <begin position="41"/>
        <end position="119"/>
    </location>
</feature>
<dbReference type="Proteomes" id="UP000886595">
    <property type="component" value="Unassembled WGS sequence"/>
</dbReference>
<evidence type="ECO:0000259" key="3">
    <source>
        <dbReference type="Pfam" id="PF14392"/>
    </source>
</evidence>
<dbReference type="AlphaFoldDB" id="A0A8X7QSU1"/>
<feature type="compositionally biased region" description="Polar residues" evidence="1">
    <location>
        <begin position="258"/>
        <end position="276"/>
    </location>
</feature>
<dbReference type="Pfam" id="PF14392">
    <property type="entry name" value="zf-CCHC_4"/>
    <property type="match status" value="1"/>
</dbReference>
<evidence type="ECO:0000256" key="1">
    <source>
        <dbReference type="SAM" id="MobiDB-lite"/>
    </source>
</evidence>
<dbReference type="Pfam" id="PF14111">
    <property type="entry name" value="DUF4283"/>
    <property type="match status" value="1"/>
</dbReference>
<gene>
    <name evidence="4" type="ORF">Bca52824_058217</name>
</gene>
<evidence type="ECO:0008006" key="6">
    <source>
        <dbReference type="Google" id="ProtNLM"/>
    </source>
</evidence>